<dbReference type="GO" id="GO:0005737">
    <property type="term" value="C:cytoplasm"/>
    <property type="evidence" value="ECO:0007669"/>
    <property type="project" value="TreeGrafter"/>
</dbReference>
<dbReference type="PANTHER" id="PTHR21621">
    <property type="entry name" value="RIBOSOMAL PROTEIN S6 MODIFICATION PROTEIN"/>
    <property type="match status" value="1"/>
</dbReference>
<dbReference type="KEGG" id="mech:Q9L42_020070"/>
<organism evidence="2 3">
    <name type="scientific">Methylomarinum roseum</name>
    <dbReference type="NCBI Taxonomy" id="3067653"/>
    <lineage>
        <taxon>Bacteria</taxon>
        <taxon>Pseudomonadati</taxon>
        <taxon>Pseudomonadota</taxon>
        <taxon>Gammaproteobacteria</taxon>
        <taxon>Methylococcales</taxon>
        <taxon>Methylococcaceae</taxon>
        <taxon>Methylomarinum</taxon>
    </lineage>
</organism>
<protein>
    <recommendedName>
        <fullName evidence="1">ATP-grasp fold RimK-type domain-containing protein</fullName>
    </recommendedName>
</protein>
<accession>A0AAU7NUH4</accession>
<evidence type="ECO:0000313" key="3">
    <source>
        <dbReference type="Proteomes" id="UP001225378"/>
    </source>
</evidence>
<feature type="domain" description="ATP-grasp fold RimK-type" evidence="1">
    <location>
        <begin position="85"/>
        <end position="244"/>
    </location>
</feature>
<dbReference type="RefSeq" id="WP_305906621.1">
    <property type="nucleotide sequence ID" value="NZ_CP157743.1"/>
</dbReference>
<dbReference type="SUPFAM" id="SSF56059">
    <property type="entry name" value="Glutathione synthetase ATP-binding domain-like"/>
    <property type="match status" value="1"/>
</dbReference>
<dbReference type="Pfam" id="PF08443">
    <property type="entry name" value="RimK"/>
    <property type="match status" value="1"/>
</dbReference>
<proteinExistence type="predicted"/>
<gene>
    <name evidence="2" type="ORF">Q9L42_020070</name>
</gene>
<dbReference type="Gene3D" id="3.30.470.20">
    <property type="entry name" value="ATP-grasp fold, B domain"/>
    <property type="match status" value="1"/>
</dbReference>
<name>A0AAU7NUH4_9GAMM</name>
<dbReference type="EMBL" id="CP157743">
    <property type="protein sequence ID" value="XBS20609.1"/>
    <property type="molecule type" value="Genomic_DNA"/>
</dbReference>
<sequence length="271" mass="30933">MKLISFDALRTLGIPNQTYIKPELMFVKLDTIVDADGVLFPQYWQLNPLIYGLKARIFPNQATYLIGHNKIEMTRCFKTVAPANVPFTLIEANSTVNAERIWEQMHLPFVAKIPKSSMGQGVYLIETQQQWRQYLQVAPVIYAQEYLEIDRDLRVIWVGDRVVYGYWRLQAEGGFYNNIARGGTIEDAVVPIEARRLVRRLARSLEINYGGFDIAMVGSHPYVFEFNRLFGNQGVANKKSKINEALLGYLDKEWGDSDPGRPRTPPLSVAS</sequence>
<dbReference type="Proteomes" id="UP001225378">
    <property type="component" value="Chromosome"/>
</dbReference>
<keyword evidence="3" id="KW-1185">Reference proteome</keyword>
<dbReference type="GO" id="GO:0018169">
    <property type="term" value="F:ribosomal S6-glutamic acid ligase activity"/>
    <property type="evidence" value="ECO:0007669"/>
    <property type="project" value="TreeGrafter"/>
</dbReference>
<dbReference type="InterPro" id="IPR013651">
    <property type="entry name" value="ATP-grasp_RimK-type"/>
</dbReference>
<evidence type="ECO:0000313" key="2">
    <source>
        <dbReference type="EMBL" id="XBS20609.1"/>
    </source>
</evidence>
<reference evidence="2 3" key="1">
    <citation type="journal article" date="2024" name="Microbiology">
        <title>Methylomarinum rosea sp. nov., a novel halophilic methanotrophic bacterium from the hypersaline Lake Elton.</title>
        <authorList>
            <person name="Suleimanov R.Z."/>
            <person name="Oshkin I.Y."/>
            <person name="Danilova O.V."/>
            <person name="Suzina N.E."/>
            <person name="Dedysh S.N."/>
        </authorList>
    </citation>
    <scope>NUCLEOTIDE SEQUENCE [LARGE SCALE GENOMIC DNA]</scope>
    <source>
        <strain evidence="2 3">Ch1-1</strain>
    </source>
</reference>
<dbReference type="GO" id="GO:0009432">
    <property type="term" value="P:SOS response"/>
    <property type="evidence" value="ECO:0007669"/>
    <property type="project" value="TreeGrafter"/>
</dbReference>
<evidence type="ECO:0000259" key="1">
    <source>
        <dbReference type="Pfam" id="PF08443"/>
    </source>
</evidence>
<dbReference type="PANTHER" id="PTHR21621:SF0">
    <property type="entry name" value="BETA-CITRYLGLUTAMATE SYNTHASE B-RELATED"/>
    <property type="match status" value="1"/>
</dbReference>
<dbReference type="AlphaFoldDB" id="A0AAU7NUH4"/>